<evidence type="ECO:0000256" key="2">
    <source>
        <dbReference type="ARBA" id="ARBA00012438"/>
    </source>
</evidence>
<feature type="domain" description="PAS" evidence="9">
    <location>
        <begin position="70"/>
        <end position="140"/>
    </location>
</feature>
<evidence type="ECO:0000259" key="9">
    <source>
        <dbReference type="PROSITE" id="PS50112"/>
    </source>
</evidence>
<dbReference type="SMART" id="SM00091">
    <property type="entry name" value="PAS"/>
    <property type="match status" value="1"/>
</dbReference>
<sequence>MSLLYMLAGGLWILFSDKAVKALIQDPELLSTVQAYQGWVFVALSGSCIYLLVNMHNTVLNEAFNKLKKSRDEFRTTFEYAPMGIARYTPNEELEQVNRTFCNMLGYSKEELTKLRLKDFIHPEDLKDARDLDELLMEGKQSFYRVEKRCRRKDGTYFTGMLSKSVVFDHERKPSHMVIMLEDISEKKETESALKKSLNEKNILLAEVHHRVRNNLALISALFELQTLFAENQKVKTILNDSQMRVKCLALIHESYTAEEHSAHIDFGKYLNELISFINHTFKDEIGRLEMKKQVAPVNLNINQAVPAGLLCNEILLEVFVRSLTDSNNPEIGINLEEDEREVQIEVKFSGGMKEMYLKPEHSDTFGALIIKTLCSQLQGVLNVTKNKNMNLIQLQFQKSNQRGPSSTFT</sequence>
<dbReference type="InterPro" id="IPR011495">
    <property type="entry name" value="Sig_transdc_His_kin_sub2_dim/P"/>
</dbReference>
<dbReference type="InterPro" id="IPR001610">
    <property type="entry name" value="PAC"/>
</dbReference>
<keyword evidence="5" id="KW-0547">Nucleotide-binding</keyword>
<dbReference type="SMART" id="SM00086">
    <property type="entry name" value="PAC"/>
    <property type="match status" value="1"/>
</dbReference>
<dbReference type="Gene3D" id="3.30.450.20">
    <property type="entry name" value="PAS domain"/>
    <property type="match status" value="1"/>
</dbReference>
<organism evidence="11 12">
    <name type="scientific">Gracilimonas mengyeensis</name>
    <dbReference type="NCBI Taxonomy" id="1302730"/>
    <lineage>
        <taxon>Bacteria</taxon>
        <taxon>Pseudomonadati</taxon>
        <taxon>Balneolota</taxon>
        <taxon>Balneolia</taxon>
        <taxon>Balneolales</taxon>
        <taxon>Balneolaceae</taxon>
        <taxon>Gracilimonas</taxon>
    </lineage>
</organism>
<dbReference type="InterPro" id="IPR036890">
    <property type="entry name" value="HATPase_C_sf"/>
</dbReference>
<evidence type="ECO:0000256" key="5">
    <source>
        <dbReference type="ARBA" id="ARBA00022741"/>
    </source>
</evidence>
<gene>
    <name evidence="11" type="ORF">SAMN06265219_1057</name>
</gene>
<protein>
    <recommendedName>
        <fullName evidence="2">histidine kinase</fullName>
        <ecNumber evidence="2">2.7.13.3</ecNumber>
    </recommendedName>
</protein>
<dbReference type="PROSITE" id="PS50113">
    <property type="entry name" value="PAC"/>
    <property type="match status" value="1"/>
</dbReference>
<evidence type="ECO:0000256" key="7">
    <source>
        <dbReference type="ARBA" id="ARBA00022840"/>
    </source>
</evidence>
<dbReference type="Proteomes" id="UP000317557">
    <property type="component" value="Unassembled WGS sequence"/>
</dbReference>
<dbReference type="PANTHER" id="PTHR41523">
    <property type="entry name" value="TWO-COMPONENT SYSTEM SENSOR PROTEIN"/>
    <property type="match status" value="1"/>
</dbReference>
<feature type="domain" description="PAC" evidence="10">
    <location>
        <begin position="144"/>
        <end position="196"/>
    </location>
</feature>
<dbReference type="Pfam" id="PF07568">
    <property type="entry name" value="HisKA_2"/>
    <property type="match status" value="1"/>
</dbReference>
<dbReference type="PANTHER" id="PTHR41523:SF8">
    <property type="entry name" value="ETHYLENE RESPONSE SENSOR PROTEIN"/>
    <property type="match status" value="1"/>
</dbReference>
<evidence type="ECO:0000313" key="11">
    <source>
        <dbReference type="EMBL" id="SMO56633.1"/>
    </source>
</evidence>
<dbReference type="AlphaFoldDB" id="A0A521CB20"/>
<dbReference type="EMBL" id="FXTP01000005">
    <property type="protein sequence ID" value="SMO56633.1"/>
    <property type="molecule type" value="Genomic_DNA"/>
</dbReference>
<reference evidence="11 12" key="1">
    <citation type="submission" date="2017-05" db="EMBL/GenBank/DDBJ databases">
        <authorList>
            <person name="Varghese N."/>
            <person name="Submissions S."/>
        </authorList>
    </citation>
    <scope>NUCLEOTIDE SEQUENCE [LARGE SCALE GENOMIC DNA]</scope>
    <source>
        <strain evidence="11 12">DSM 21985</strain>
    </source>
</reference>
<dbReference type="NCBIfam" id="TIGR00229">
    <property type="entry name" value="sensory_box"/>
    <property type="match status" value="1"/>
</dbReference>
<evidence type="ECO:0000259" key="10">
    <source>
        <dbReference type="PROSITE" id="PS50113"/>
    </source>
</evidence>
<keyword evidence="3" id="KW-0597">Phosphoprotein</keyword>
<evidence type="ECO:0000313" key="12">
    <source>
        <dbReference type="Proteomes" id="UP000317557"/>
    </source>
</evidence>
<accession>A0A521CB20</accession>
<keyword evidence="12" id="KW-1185">Reference proteome</keyword>
<dbReference type="InterPro" id="IPR000014">
    <property type="entry name" value="PAS"/>
</dbReference>
<evidence type="ECO:0000256" key="3">
    <source>
        <dbReference type="ARBA" id="ARBA00022553"/>
    </source>
</evidence>
<dbReference type="PROSITE" id="PS50112">
    <property type="entry name" value="PAS"/>
    <property type="match status" value="1"/>
</dbReference>
<dbReference type="Pfam" id="PF13426">
    <property type="entry name" value="PAS_9"/>
    <property type="match status" value="1"/>
</dbReference>
<dbReference type="EC" id="2.7.13.3" evidence="2"/>
<keyword evidence="8" id="KW-0843">Virulence</keyword>
<dbReference type="Gene3D" id="3.30.565.10">
    <property type="entry name" value="Histidine kinase-like ATPase, C-terminal domain"/>
    <property type="match status" value="1"/>
</dbReference>
<dbReference type="InterPro" id="IPR035965">
    <property type="entry name" value="PAS-like_dom_sf"/>
</dbReference>
<evidence type="ECO:0000256" key="8">
    <source>
        <dbReference type="ARBA" id="ARBA00023026"/>
    </source>
</evidence>
<dbReference type="CDD" id="cd00130">
    <property type="entry name" value="PAS"/>
    <property type="match status" value="1"/>
</dbReference>
<name>A0A521CB20_9BACT</name>
<dbReference type="SUPFAM" id="SSF55785">
    <property type="entry name" value="PYP-like sensor domain (PAS domain)"/>
    <property type="match status" value="1"/>
</dbReference>
<dbReference type="GO" id="GO:0005524">
    <property type="term" value="F:ATP binding"/>
    <property type="evidence" value="ECO:0007669"/>
    <property type="project" value="UniProtKB-KW"/>
</dbReference>
<comment type="catalytic activity">
    <reaction evidence="1">
        <text>ATP + protein L-histidine = ADP + protein N-phospho-L-histidine.</text>
        <dbReference type="EC" id="2.7.13.3"/>
    </reaction>
</comment>
<keyword evidence="7" id="KW-0067">ATP-binding</keyword>
<keyword evidence="6" id="KW-0418">Kinase</keyword>
<evidence type="ECO:0000256" key="4">
    <source>
        <dbReference type="ARBA" id="ARBA00022679"/>
    </source>
</evidence>
<evidence type="ECO:0000256" key="1">
    <source>
        <dbReference type="ARBA" id="ARBA00000085"/>
    </source>
</evidence>
<evidence type="ECO:0000256" key="6">
    <source>
        <dbReference type="ARBA" id="ARBA00022777"/>
    </source>
</evidence>
<proteinExistence type="predicted"/>
<dbReference type="InterPro" id="IPR000700">
    <property type="entry name" value="PAS-assoc_C"/>
</dbReference>
<keyword evidence="4" id="KW-0808">Transferase</keyword>
<dbReference type="GO" id="GO:0004673">
    <property type="term" value="F:protein histidine kinase activity"/>
    <property type="evidence" value="ECO:0007669"/>
    <property type="project" value="UniProtKB-EC"/>
</dbReference>